<gene>
    <name evidence="1" type="ORF">Q763_14645</name>
</gene>
<organism evidence="1 2">
    <name type="scientific">Flavobacterium beibuense F44-8</name>
    <dbReference type="NCBI Taxonomy" id="1406840"/>
    <lineage>
        <taxon>Bacteria</taxon>
        <taxon>Pseudomonadati</taxon>
        <taxon>Bacteroidota</taxon>
        <taxon>Flavobacteriia</taxon>
        <taxon>Flavobacteriales</taxon>
        <taxon>Flavobacteriaceae</taxon>
        <taxon>Flavobacterium</taxon>
    </lineage>
</organism>
<comment type="caution">
    <text evidence="1">The sequence shown here is derived from an EMBL/GenBank/DDBJ whole genome shotgun (WGS) entry which is preliminary data.</text>
</comment>
<accession>A0A0A2LJC1</accession>
<name>A0A0A2LJC1_9FLAO</name>
<dbReference type="AlphaFoldDB" id="A0A0A2LJC1"/>
<proteinExistence type="predicted"/>
<dbReference type="Proteomes" id="UP000030129">
    <property type="component" value="Unassembled WGS sequence"/>
</dbReference>
<dbReference type="eggNOG" id="ENOG502ZYJC">
    <property type="taxonomic scope" value="Bacteria"/>
</dbReference>
<evidence type="ECO:0000313" key="1">
    <source>
        <dbReference type="EMBL" id="KGO79273.1"/>
    </source>
</evidence>
<dbReference type="RefSeq" id="WP_035135504.1">
    <property type="nucleotide sequence ID" value="NZ_JRLV01000019.1"/>
</dbReference>
<keyword evidence="2" id="KW-1185">Reference proteome</keyword>
<evidence type="ECO:0000313" key="2">
    <source>
        <dbReference type="Proteomes" id="UP000030129"/>
    </source>
</evidence>
<reference evidence="1 2" key="1">
    <citation type="submission" date="2013-09" db="EMBL/GenBank/DDBJ databases">
        <authorList>
            <person name="Zeng Z."/>
            <person name="Chen C."/>
        </authorList>
    </citation>
    <scope>NUCLEOTIDE SEQUENCE [LARGE SCALE GENOMIC DNA]</scope>
    <source>
        <strain evidence="1 2">F44-8</strain>
    </source>
</reference>
<protein>
    <submittedName>
        <fullName evidence="1">Uncharacterized protein</fullName>
    </submittedName>
</protein>
<sequence length="167" mass="19428">MYLSENEKLTVFRFCLTKGVITTDHIEKWAITTYLETGAQRTDYILELCSAKAMGLNDTLSFLKQNQRLDHKEEIKETICGIAGYLFRNNKISIEKAGEIIDFTTKEIDIETMTNTDFDYSYSIDDYIYLAYEGVLNIDDVKNQLLTNTKPYEKLGKEFLKEHFDLD</sequence>
<dbReference type="STRING" id="1406840.Q763_14645"/>
<dbReference type="EMBL" id="JRLV01000019">
    <property type="protein sequence ID" value="KGO79273.1"/>
    <property type="molecule type" value="Genomic_DNA"/>
</dbReference>